<evidence type="ECO:0000313" key="3">
    <source>
        <dbReference type="Proteomes" id="UP000743370"/>
    </source>
</evidence>
<feature type="compositionally biased region" description="Basic and acidic residues" evidence="1">
    <location>
        <begin position="20"/>
        <end position="30"/>
    </location>
</feature>
<reference evidence="2 3" key="1">
    <citation type="submission" date="2020-05" db="EMBL/GenBank/DDBJ databases">
        <title>Vigna angularis (adzuki bean) Var. LongXiaoDou No. 4 denovo assembly.</title>
        <authorList>
            <person name="Xiang H."/>
        </authorList>
    </citation>
    <scope>NUCLEOTIDE SEQUENCE [LARGE SCALE GENOMIC DNA]</scope>
    <source>
        <tissue evidence="2">Leaf</tissue>
    </source>
</reference>
<evidence type="ECO:0000313" key="2">
    <source>
        <dbReference type="EMBL" id="KAG2380856.1"/>
    </source>
</evidence>
<dbReference type="EMBL" id="JABFOF010000009">
    <property type="protein sequence ID" value="KAG2380856.1"/>
    <property type="molecule type" value="Genomic_DNA"/>
</dbReference>
<dbReference type="AlphaFoldDB" id="A0A8T0JUJ6"/>
<proteinExistence type="predicted"/>
<sequence>MAITTQQHQHHVMMMSTQQHHNDNKESNEERPNPIITFMIASMTMTKHNENDKERGSTMRMRRAKWGHGEYLTAGFHTANLKVSNDRSVVKPSNNIAVYIKLLSGYGRRSLEFLRFEFKAGIPLRASLRSKSLPEGIEKLGRKDIGSE</sequence>
<protein>
    <submittedName>
        <fullName evidence="2">Uncharacterized protein</fullName>
    </submittedName>
</protein>
<evidence type="ECO:0000256" key="1">
    <source>
        <dbReference type="SAM" id="MobiDB-lite"/>
    </source>
</evidence>
<name>A0A8T0JUJ6_PHAAN</name>
<feature type="region of interest" description="Disordered" evidence="1">
    <location>
        <begin position="1"/>
        <end position="30"/>
    </location>
</feature>
<organism evidence="2 3">
    <name type="scientific">Phaseolus angularis</name>
    <name type="common">Azuki bean</name>
    <name type="synonym">Vigna angularis</name>
    <dbReference type="NCBI Taxonomy" id="3914"/>
    <lineage>
        <taxon>Eukaryota</taxon>
        <taxon>Viridiplantae</taxon>
        <taxon>Streptophyta</taxon>
        <taxon>Embryophyta</taxon>
        <taxon>Tracheophyta</taxon>
        <taxon>Spermatophyta</taxon>
        <taxon>Magnoliopsida</taxon>
        <taxon>eudicotyledons</taxon>
        <taxon>Gunneridae</taxon>
        <taxon>Pentapetalae</taxon>
        <taxon>rosids</taxon>
        <taxon>fabids</taxon>
        <taxon>Fabales</taxon>
        <taxon>Fabaceae</taxon>
        <taxon>Papilionoideae</taxon>
        <taxon>50 kb inversion clade</taxon>
        <taxon>NPAAA clade</taxon>
        <taxon>indigoferoid/millettioid clade</taxon>
        <taxon>Phaseoleae</taxon>
        <taxon>Vigna</taxon>
    </lineage>
</organism>
<accession>A0A8T0JUJ6</accession>
<comment type="caution">
    <text evidence="2">The sequence shown here is derived from an EMBL/GenBank/DDBJ whole genome shotgun (WGS) entry which is preliminary data.</text>
</comment>
<dbReference type="Proteomes" id="UP000743370">
    <property type="component" value="Unassembled WGS sequence"/>
</dbReference>
<gene>
    <name evidence="2" type="ORF">HKW66_Vig0202290</name>
</gene>